<evidence type="ECO:0008006" key="3">
    <source>
        <dbReference type="Google" id="ProtNLM"/>
    </source>
</evidence>
<sequence length="328" mass="37038">MGLLTPVFKNKGSNKNATNYRGITIMPILLKLIESVAKAKVQPKILKEQNRLQRGFTENSAPMNCSFFIEEFIRECSDAGKIIYIALLDAKSAFDVVTHESILRKLYIAGVKQGGILSRRPVQAVHQQSPKDIEHSGLGAKIRSICCAAPTCADDVALMSDNPEELQVLINMAYNYSRRERYKLQPVKSVILPVYPNRRKQQEPSFPWSIGNSIMPIVSQTTHMGVLRTSKPDDPNPLYENVKKARRAMYSLMPAGLHGKNGLDIQSLLHIFNIYVIPVLLYGLELVTPTGKNLDIIDIFHKKCIKQLLSLQQVQLRPPYTFFLDNYQ</sequence>
<reference evidence="1" key="1">
    <citation type="submission" date="2018-11" db="EMBL/GenBank/DDBJ databases">
        <authorList>
            <person name="Alioto T."/>
            <person name="Alioto T."/>
        </authorList>
    </citation>
    <scope>NUCLEOTIDE SEQUENCE</scope>
</reference>
<organism evidence="1 2">
    <name type="scientific">Mytilus galloprovincialis</name>
    <name type="common">Mediterranean mussel</name>
    <dbReference type="NCBI Taxonomy" id="29158"/>
    <lineage>
        <taxon>Eukaryota</taxon>
        <taxon>Metazoa</taxon>
        <taxon>Spiralia</taxon>
        <taxon>Lophotrochozoa</taxon>
        <taxon>Mollusca</taxon>
        <taxon>Bivalvia</taxon>
        <taxon>Autobranchia</taxon>
        <taxon>Pteriomorphia</taxon>
        <taxon>Mytilida</taxon>
        <taxon>Mytiloidea</taxon>
        <taxon>Mytilidae</taxon>
        <taxon>Mytilinae</taxon>
        <taxon>Mytilus</taxon>
    </lineage>
</organism>
<keyword evidence="2" id="KW-1185">Reference proteome</keyword>
<evidence type="ECO:0000313" key="2">
    <source>
        <dbReference type="Proteomes" id="UP000596742"/>
    </source>
</evidence>
<name>A0A8B6CZK5_MYTGA</name>
<dbReference type="OrthoDB" id="6156040at2759"/>
<dbReference type="Proteomes" id="UP000596742">
    <property type="component" value="Unassembled WGS sequence"/>
</dbReference>
<dbReference type="PANTHER" id="PTHR47027">
    <property type="entry name" value="REVERSE TRANSCRIPTASE DOMAIN-CONTAINING PROTEIN"/>
    <property type="match status" value="1"/>
</dbReference>
<evidence type="ECO:0000313" key="1">
    <source>
        <dbReference type="EMBL" id="VDI12876.1"/>
    </source>
</evidence>
<comment type="caution">
    <text evidence="1">The sequence shown here is derived from an EMBL/GenBank/DDBJ whole genome shotgun (WGS) entry which is preliminary data.</text>
</comment>
<accession>A0A8B6CZK5</accession>
<dbReference type="PANTHER" id="PTHR47027:SF20">
    <property type="entry name" value="REVERSE TRANSCRIPTASE-LIKE PROTEIN WITH RNA-DIRECTED DNA POLYMERASE DOMAIN"/>
    <property type="match status" value="1"/>
</dbReference>
<gene>
    <name evidence="1" type="ORF">MGAL_10B013688</name>
</gene>
<proteinExistence type="predicted"/>
<dbReference type="EMBL" id="UYJE01002689">
    <property type="protein sequence ID" value="VDI12876.1"/>
    <property type="molecule type" value="Genomic_DNA"/>
</dbReference>
<protein>
    <recommendedName>
        <fullName evidence="3">Reverse transcriptase domain-containing protein</fullName>
    </recommendedName>
</protein>
<dbReference type="AlphaFoldDB" id="A0A8B6CZK5"/>